<organism evidence="1 3">
    <name type="scientific">Paraburkholderia elongata</name>
    <dbReference type="NCBI Taxonomy" id="2675747"/>
    <lineage>
        <taxon>Bacteria</taxon>
        <taxon>Pseudomonadati</taxon>
        <taxon>Pseudomonadota</taxon>
        <taxon>Betaproteobacteria</taxon>
        <taxon>Burkholderiales</taxon>
        <taxon>Burkholderiaceae</taxon>
        <taxon>Paraburkholderia</taxon>
    </lineage>
</organism>
<accession>A0A972NV33</accession>
<proteinExistence type="predicted"/>
<protein>
    <recommendedName>
        <fullName evidence="4">Helix-turn-helix domain-containing protein</fullName>
    </recommendedName>
</protein>
<evidence type="ECO:0000313" key="2">
    <source>
        <dbReference type="EMBL" id="NPT62136.1"/>
    </source>
</evidence>
<dbReference type="EMBL" id="WOEZ01000301">
    <property type="protein sequence ID" value="NPT62136.1"/>
    <property type="molecule type" value="Genomic_DNA"/>
</dbReference>
<dbReference type="Proteomes" id="UP000655523">
    <property type="component" value="Unassembled WGS sequence"/>
</dbReference>
<gene>
    <name evidence="1" type="ORF">GNZ13_27300</name>
    <name evidence="2" type="ORF">GNZ13_48425</name>
</gene>
<sequence length="112" mass="12279">MKSHRHAEQLIAYLREQSQPVTVARIVAAGVMNSRDASDAIQYGVRHGVFERIRRPGAPANERVQYRLTGHRLPAARDTGTPSFDALLTAWGIARIPPQLPGKVSAQVALTD</sequence>
<evidence type="ECO:0008006" key="4">
    <source>
        <dbReference type="Google" id="ProtNLM"/>
    </source>
</evidence>
<evidence type="ECO:0000313" key="1">
    <source>
        <dbReference type="EMBL" id="NPT58175.1"/>
    </source>
</evidence>
<keyword evidence="3" id="KW-1185">Reference proteome</keyword>
<comment type="caution">
    <text evidence="1">The sequence shown here is derived from an EMBL/GenBank/DDBJ whole genome shotgun (WGS) entry which is preliminary data.</text>
</comment>
<reference evidence="1 3" key="1">
    <citation type="submission" date="2019-11" db="EMBL/GenBank/DDBJ databases">
        <title>Metabolism of dissolved organic matter in forest soils.</title>
        <authorList>
            <person name="Cyle K.T."/>
            <person name="Wilhelm R.C."/>
            <person name="Martinez C.E."/>
        </authorList>
    </citation>
    <scope>NUCLEOTIDE SEQUENCE [LARGE SCALE GENOMIC DNA]</scope>
    <source>
        <strain evidence="1 3">5N</strain>
    </source>
</reference>
<evidence type="ECO:0000313" key="3">
    <source>
        <dbReference type="Proteomes" id="UP000655523"/>
    </source>
</evidence>
<dbReference type="RefSeq" id="WP_172170415.1">
    <property type="nucleotide sequence ID" value="NZ_WOEZ01000150.1"/>
</dbReference>
<dbReference type="AlphaFoldDB" id="A0A972NV33"/>
<dbReference type="EMBL" id="WOEZ01000150">
    <property type="protein sequence ID" value="NPT58175.1"/>
    <property type="molecule type" value="Genomic_DNA"/>
</dbReference>
<name>A0A972NV33_9BURK</name>